<evidence type="ECO:0000256" key="1">
    <source>
        <dbReference type="ARBA" id="ARBA00004496"/>
    </source>
</evidence>
<comment type="similarity">
    <text evidence="10 12">Belongs to the EPSP synthase family. MurA subfamily.</text>
</comment>
<comment type="caution">
    <text evidence="14">The sequence shown here is derived from an EMBL/GenBank/DDBJ whole genome shotgun (WGS) entry which is preliminary data.</text>
</comment>
<dbReference type="CDD" id="cd01555">
    <property type="entry name" value="UdpNAET"/>
    <property type="match status" value="1"/>
</dbReference>
<comment type="pathway">
    <text evidence="2 12">Cell wall biogenesis; peptidoglycan biosynthesis.</text>
</comment>
<keyword evidence="3 12" id="KW-0963">Cytoplasm</keyword>
<dbReference type="HAMAP" id="MF_00111">
    <property type="entry name" value="MurA"/>
    <property type="match status" value="1"/>
</dbReference>
<comment type="caution">
    <text evidence="12">Lacks conserved residue(s) required for the propagation of feature annotation.</text>
</comment>
<dbReference type="InterPro" id="IPR036968">
    <property type="entry name" value="Enolpyruvate_Tfrase_sf"/>
</dbReference>
<evidence type="ECO:0000256" key="9">
    <source>
        <dbReference type="ARBA" id="ARBA00023316"/>
    </source>
</evidence>
<dbReference type="GO" id="GO:0019277">
    <property type="term" value="P:UDP-N-acetylgalactosamine biosynthetic process"/>
    <property type="evidence" value="ECO:0007669"/>
    <property type="project" value="InterPro"/>
</dbReference>
<keyword evidence="12" id="KW-0670">Pyruvate</keyword>
<sequence>MDAFAIRGGRPLAGRTRVYGAKNAALPILAATVMVEGISVIQGVPNLEDVHVMIQILEALGADVVFERDEVRVDCRHLANTSVPADLMRRMRSSIFLMGPLLARFGEVVVSKPGGCVIGQRPIDYHLRGMRALGATIEEKHGYIRCTANRLYGSSITLDFPSVGATENLIMAAVLADGVTVIENAAREPEIVDLVAFLRKCGADIEGAGTPVIRVRGVHHLREAEHRIIPDRIVAGTLLIAGAATGGCVAVEGAVPEHLGAVLQKLRDAGIRVDVDGSVIAVDGRDGYKAMDVRTDPYPGFPTDLQAPLMAMLTTAAGTSVIRENVFEARFRHVNDLLRMGADITVDLRTAIVRGVPRLYGAAVEATDLRGGAALVIAGLMADGTTRIEGLHHIDRGYEQIDVYLRDLGADIARIRI</sequence>
<evidence type="ECO:0000259" key="13">
    <source>
        <dbReference type="Pfam" id="PF00275"/>
    </source>
</evidence>
<feature type="active site" description="Proton donor" evidence="12">
    <location>
        <position position="116"/>
    </location>
</feature>
<keyword evidence="5 12" id="KW-0808">Transferase</keyword>
<dbReference type="FunFam" id="3.65.10.10:FF:000001">
    <property type="entry name" value="UDP-N-acetylglucosamine 1-carboxyvinyltransferase"/>
    <property type="match status" value="1"/>
</dbReference>
<dbReference type="RefSeq" id="WP_188880783.1">
    <property type="nucleotide sequence ID" value="NZ_BMOY01000003.1"/>
</dbReference>
<comment type="catalytic activity">
    <reaction evidence="11 12">
        <text>phosphoenolpyruvate + UDP-N-acetyl-alpha-D-glucosamine = UDP-N-acetyl-3-O-(1-carboxyvinyl)-alpha-D-glucosamine + phosphate</text>
        <dbReference type="Rhea" id="RHEA:18681"/>
        <dbReference type="ChEBI" id="CHEBI:43474"/>
        <dbReference type="ChEBI" id="CHEBI:57705"/>
        <dbReference type="ChEBI" id="CHEBI:58702"/>
        <dbReference type="ChEBI" id="CHEBI:68483"/>
        <dbReference type="EC" id="2.5.1.7"/>
    </reaction>
</comment>
<keyword evidence="7 12" id="KW-0573">Peptidoglycan synthesis</keyword>
<comment type="function">
    <text evidence="12">Cell wall formation. Adds enolpyruvyl to UDP-N-acetylglucosamine.</text>
</comment>
<dbReference type="Proteomes" id="UP000637695">
    <property type="component" value="Unassembled WGS sequence"/>
</dbReference>
<proteinExistence type="inferred from homology"/>
<organism evidence="14 15">
    <name type="scientific">Alicyclobacillus cellulosilyticus</name>
    <dbReference type="NCBI Taxonomy" id="1003997"/>
    <lineage>
        <taxon>Bacteria</taxon>
        <taxon>Bacillati</taxon>
        <taxon>Bacillota</taxon>
        <taxon>Bacilli</taxon>
        <taxon>Bacillales</taxon>
        <taxon>Alicyclobacillaceae</taxon>
        <taxon>Alicyclobacillus</taxon>
    </lineage>
</organism>
<protein>
    <recommendedName>
        <fullName evidence="12">UDP-N-acetylglucosamine 1-carboxyvinyltransferase</fullName>
        <ecNumber evidence="12">2.5.1.7</ecNumber>
    </recommendedName>
    <alternativeName>
        <fullName evidence="12">Enoylpyruvate transferase</fullName>
    </alternativeName>
    <alternativeName>
        <fullName evidence="12">UDP-N-acetylglucosamine enolpyruvyl transferase</fullName>
        <shortName evidence="12">EPT</shortName>
    </alternativeName>
</protein>
<evidence type="ECO:0000256" key="5">
    <source>
        <dbReference type="ARBA" id="ARBA00022679"/>
    </source>
</evidence>
<keyword evidence="6 12" id="KW-0133">Cell shape</keyword>
<dbReference type="SUPFAM" id="SSF55205">
    <property type="entry name" value="EPT/RTPC-like"/>
    <property type="match status" value="1"/>
</dbReference>
<evidence type="ECO:0000256" key="7">
    <source>
        <dbReference type="ARBA" id="ARBA00022984"/>
    </source>
</evidence>
<name>A0A917K438_9BACL</name>
<dbReference type="PANTHER" id="PTHR43783">
    <property type="entry name" value="UDP-N-ACETYLGLUCOSAMINE 1-CARBOXYVINYLTRANSFERASE"/>
    <property type="match status" value="1"/>
</dbReference>
<feature type="binding site" evidence="12">
    <location>
        <position position="326"/>
    </location>
    <ligand>
        <name>UDP-N-acetyl-alpha-D-glucosamine</name>
        <dbReference type="ChEBI" id="CHEBI:57705"/>
    </ligand>
</feature>
<accession>A0A917K438</accession>
<reference evidence="14" key="2">
    <citation type="submission" date="2020-09" db="EMBL/GenBank/DDBJ databases">
        <authorList>
            <person name="Sun Q."/>
            <person name="Ohkuma M."/>
        </authorList>
    </citation>
    <scope>NUCLEOTIDE SEQUENCE</scope>
    <source>
        <strain evidence="14">JCM 18487</strain>
    </source>
</reference>
<dbReference type="NCBIfam" id="TIGR01072">
    <property type="entry name" value="murA"/>
    <property type="match status" value="1"/>
</dbReference>
<dbReference type="InterPro" id="IPR050068">
    <property type="entry name" value="MurA_subfamily"/>
</dbReference>
<dbReference type="GO" id="GO:0005737">
    <property type="term" value="C:cytoplasm"/>
    <property type="evidence" value="ECO:0007669"/>
    <property type="project" value="UniProtKB-SubCell"/>
</dbReference>
<dbReference type="InterPro" id="IPR005750">
    <property type="entry name" value="UDP_GlcNAc_COvinyl_MurA"/>
</dbReference>
<feature type="domain" description="Enolpyruvate transferase" evidence="13">
    <location>
        <begin position="7"/>
        <end position="401"/>
    </location>
</feature>
<feature type="binding site" evidence="12">
    <location>
        <position position="92"/>
    </location>
    <ligand>
        <name>UDP-N-acetyl-alpha-D-glucosamine</name>
        <dbReference type="ChEBI" id="CHEBI:57705"/>
    </ligand>
</feature>
<gene>
    <name evidence="12 14" type="primary">murA</name>
    <name evidence="14" type="ORF">GCM10010885_03450</name>
</gene>
<dbReference type="AlphaFoldDB" id="A0A917K438"/>
<feature type="binding site" evidence="12">
    <location>
        <begin position="22"/>
        <end position="23"/>
    </location>
    <ligand>
        <name>phosphoenolpyruvate</name>
        <dbReference type="ChEBI" id="CHEBI:58702"/>
    </ligand>
</feature>
<evidence type="ECO:0000256" key="10">
    <source>
        <dbReference type="ARBA" id="ARBA00038367"/>
    </source>
</evidence>
<dbReference type="GO" id="GO:0071555">
    <property type="term" value="P:cell wall organization"/>
    <property type="evidence" value="ECO:0007669"/>
    <property type="project" value="UniProtKB-KW"/>
</dbReference>
<keyword evidence="9 12" id="KW-0961">Cell wall biogenesis/degradation</keyword>
<dbReference type="InterPro" id="IPR013792">
    <property type="entry name" value="RNA3'P_cycl/enolpyr_Trfase_a/b"/>
</dbReference>
<comment type="subcellular location">
    <subcellularLocation>
        <location evidence="1 12">Cytoplasm</location>
    </subcellularLocation>
</comment>
<dbReference type="EMBL" id="BMOY01000003">
    <property type="protein sequence ID" value="GGI97206.1"/>
    <property type="molecule type" value="Genomic_DNA"/>
</dbReference>
<dbReference type="GO" id="GO:0009252">
    <property type="term" value="P:peptidoglycan biosynthetic process"/>
    <property type="evidence" value="ECO:0007669"/>
    <property type="project" value="UniProtKB-UniRule"/>
</dbReference>
<evidence type="ECO:0000313" key="15">
    <source>
        <dbReference type="Proteomes" id="UP000637695"/>
    </source>
</evidence>
<evidence type="ECO:0000256" key="11">
    <source>
        <dbReference type="ARBA" id="ARBA00047527"/>
    </source>
</evidence>
<evidence type="ECO:0000256" key="6">
    <source>
        <dbReference type="ARBA" id="ARBA00022960"/>
    </source>
</evidence>
<dbReference type="EC" id="2.5.1.7" evidence="12"/>
<dbReference type="InterPro" id="IPR001986">
    <property type="entry name" value="Enolpyruvate_Tfrase_dom"/>
</dbReference>
<dbReference type="Gene3D" id="3.65.10.10">
    <property type="entry name" value="Enolpyruvate transferase domain"/>
    <property type="match status" value="2"/>
</dbReference>
<keyword evidence="4 12" id="KW-0132">Cell division</keyword>
<evidence type="ECO:0000256" key="12">
    <source>
        <dbReference type="HAMAP-Rule" id="MF_00111"/>
    </source>
</evidence>
<dbReference type="Pfam" id="PF00275">
    <property type="entry name" value="EPSP_synthase"/>
    <property type="match status" value="1"/>
</dbReference>
<reference evidence="14" key="1">
    <citation type="journal article" date="2014" name="Int. J. Syst. Evol. Microbiol.">
        <title>Complete genome sequence of Corynebacterium casei LMG S-19264T (=DSM 44701T), isolated from a smear-ripened cheese.</title>
        <authorList>
            <consortium name="US DOE Joint Genome Institute (JGI-PGF)"/>
            <person name="Walter F."/>
            <person name="Albersmeier A."/>
            <person name="Kalinowski J."/>
            <person name="Ruckert C."/>
        </authorList>
    </citation>
    <scope>NUCLEOTIDE SEQUENCE</scope>
    <source>
        <strain evidence="14">JCM 18487</strain>
    </source>
</reference>
<dbReference type="GO" id="GO:0008760">
    <property type="term" value="F:UDP-N-acetylglucosamine 1-carboxyvinyltransferase activity"/>
    <property type="evidence" value="ECO:0007669"/>
    <property type="project" value="UniProtKB-UniRule"/>
</dbReference>
<evidence type="ECO:0000256" key="8">
    <source>
        <dbReference type="ARBA" id="ARBA00023306"/>
    </source>
</evidence>
<dbReference type="GO" id="GO:0008360">
    <property type="term" value="P:regulation of cell shape"/>
    <property type="evidence" value="ECO:0007669"/>
    <property type="project" value="UniProtKB-KW"/>
</dbReference>
<evidence type="ECO:0000256" key="4">
    <source>
        <dbReference type="ARBA" id="ARBA00022618"/>
    </source>
</evidence>
<dbReference type="PANTHER" id="PTHR43783:SF1">
    <property type="entry name" value="UDP-N-ACETYLGLUCOSAMINE 1-CARBOXYVINYLTRANSFERASE"/>
    <property type="match status" value="1"/>
</dbReference>
<keyword evidence="15" id="KW-1185">Reference proteome</keyword>
<dbReference type="NCBIfam" id="NF006873">
    <property type="entry name" value="PRK09369.1"/>
    <property type="match status" value="1"/>
</dbReference>
<evidence type="ECO:0000313" key="14">
    <source>
        <dbReference type="EMBL" id="GGI97206.1"/>
    </source>
</evidence>
<dbReference type="GO" id="GO:0051301">
    <property type="term" value="P:cell division"/>
    <property type="evidence" value="ECO:0007669"/>
    <property type="project" value="UniProtKB-KW"/>
</dbReference>
<feature type="modified residue" description="2-(S-cysteinyl)pyruvic acid O-phosphothioketal" evidence="12">
    <location>
        <position position="116"/>
    </location>
</feature>
<evidence type="ECO:0000256" key="3">
    <source>
        <dbReference type="ARBA" id="ARBA00022490"/>
    </source>
</evidence>
<keyword evidence="8 12" id="KW-0131">Cell cycle</keyword>
<feature type="binding site" evidence="12">
    <location>
        <position position="304"/>
    </location>
    <ligand>
        <name>UDP-N-acetyl-alpha-D-glucosamine</name>
        <dbReference type="ChEBI" id="CHEBI:57705"/>
    </ligand>
</feature>
<evidence type="ECO:0000256" key="2">
    <source>
        <dbReference type="ARBA" id="ARBA00004752"/>
    </source>
</evidence>